<organism evidence="1 2">
    <name type="scientific">Ladona fulva</name>
    <name type="common">Scarce chaser dragonfly</name>
    <name type="synonym">Libellula fulva</name>
    <dbReference type="NCBI Taxonomy" id="123851"/>
    <lineage>
        <taxon>Eukaryota</taxon>
        <taxon>Metazoa</taxon>
        <taxon>Ecdysozoa</taxon>
        <taxon>Arthropoda</taxon>
        <taxon>Hexapoda</taxon>
        <taxon>Insecta</taxon>
        <taxon>Pterygota</taxon>
        <taxon>Palaeoptera</taxon>
        <taxon>Odonata</taxon>
        <taxon>Epiprocta</taxon>
        <taxon>Anisoptera</taxon>
        <taxon>Libelluloidea</taxon>
        <taxon>Libellulidae</taxon>
        <taxon>Ladona</taxon>
    </lineage>
</organism>
<protein>
    <submittedName>
        <fullName evidence="1">Uncharacterized protein</fullName>
    </submittedName>
</protein>
<evidence type="ECO:0000313" key="2">
    <source>
        <dbReference type="Proteomes" id="UP000792457"/>
    </source>
</evidence>
<dbReference type="Proteomes" id="UP000792457">
    <property type="component" value="Unassembled WGS sequence"/>
</dbReference>
<gene>
    <name evidence="1" type="ORF">J437_LFUL005258</name>
</gene>
<proteinExistence type="predicted"/>
<keyword evidence="2" id="KW-1185">Reference proteome</keyword>
<dbReference type="EMBL" id="KZ308160">
    <property type="protein sequence ID" value="KAG8223430.1"/>
    <property type="molecule type" value="Genomic_DNA"/>
</dbReference>
<evidence type="ECO:0000313" key="1">
    <source>
        <dbReference type="EMBL" id="KAG8223430.1"/>
    </source>
</evidence>
<sequence length="138" mass="15486">MDDSTNILELPTAYSCDEFIVNHPGSAFAIEDAADFEPSRTTDILVQDSQPKDSPAETKLKQNIANGNSTFLWKKYERAAQQLSERKIALLKKLVNCQPLKLRGQHLRNRYIQTTQLKIASENDIAEANAARARELVA</sequence>
<dbReference type="AlphaFoldDB" id="A0A8K0NSV6"/>
<comment type="caution">
    <text evidence="1">The sequence shown here is derived from an EMBL/GenBank/DDBJ whole genome shotgun (WGS) entry which is preliminary data.</text>
</comment>
<accession>A0A8K0NSV6</accession>
<reference evidence="1" key="2">
    <citation type="submission" date="2017-10" db="EMBL/GenBank/DDBJ databases">
        <title>Ladona fulva Genome sequencing and assembly.</title>
        <authorList>
            <person name="Murali S."/>
            <person name="Richards S."/>
            <person name="Bandaranaike D."/>
            <person name="Bellair M."/>
            <person name="Blankenburg K."/>
            <person name="Chao H."/>
            <person name="Dinh H."/>
            <person name="Doddapaneni H."/>
            <person name="Dugan-Rocha S."/>
            <person name="Elkadiri S."/>
            <person name="Gnanaolivu R."/>
            <person name="Hernandez B."/>
            <person name="Skinner E."/>
            <person name="Javaid M."/>
            <person name="Lee S."/>
            <person name="Li M."/>
            <person name="Ming W."/>
            <person name="Munidasa M."/>
            <person name="Muniz J."/>
            <person name="Nguyen L."/>
            <person name="Hughes D."/>
            <person name="Osuji N."/>
            <person name="Pu L.-L."/>
            <person name="Puazo M."/>
            <person name="Qu C."/>
            <person name="Quiroz J."/>
            <person name="Raj R."/>
            <person name="Weissenberger G."/>
            <person name="Xin Y."/>
            <person name="Zou X."/>
            <person name="Han Y."/>
            <person name="Worley K."/>
            <person name="Muzny D."/>
            <person name="Gibbs R."/>
        </authorList>
    </citation>
    <scope>NUCLEOTIDE SEQUENCE</scope>
    <source>
        <strain evidence="1">Sampled in the wild</strain>
    </source>
</reference>
<reference evidence="1" key="1">
    <citation type="submission" date="2013-04" db="EMBL/GenBank/DDBJ databases">
        <authorList>
            <person name="Qu J."/>
            <person name="Murali S.C."/>
            <person name="Bandaranaike D."/>
            <person name="Bellair M."/>
            <person name="Blankenburg K."/>
            <person name="Chao H."/>
            <person name="Dinh H."/>
            <person name="Doddapaneni H."/>
            <person name="Downs B."/>
            <person name="Dugan-Rocha S."/>
            <person name="Elkadiri S."/>
            <person name="Gnanaolivu R.D."/>
            <person name="Hernandez B."/>
            <person name="Javaid M."/>
            <person name="Jayaseelan J.C."/>
            <person name="Lee S."/>
            <person name="Li M."/>
            <person name="Ming W."/>
            <person name="Munidasa M."/>
            <person name="Muniz J."/>
            <person name="Nguyen L."/>
            <person name="Ongeri F."/>
            <person name="Osuji N."/>
            <person name="Pu L.-L."/>
            <person name="Puazo M."/>
            <person name="Qu C."/>
            <person name="Quiroz J."/>
            <person name="Raj R."/>
            <person name="Weissenberger G."/>
            <person name="Xin Y."/>
            <person name="Zou X."/>
            <person name="Han Y."/>
            <person name="Richards S."/>
            <person name="Worley K."/>
            <person name="Muzny D."/>
            <person name="Gibbs R."/>
        </authorList>
    </citation>
    <scope>NUCLEOTIDE SEQUENCE</scope>
    <source>
        <strain evidence="1">Sampled in the wild</strain>
    </source>
</reference>
<name>A0A8K0NSV6_LADFU</name>